<dbReference type="InterPro" id="IPR049211">
    <property type="entry name" value="DUF6814"/>
</dbReference>
<keyword evidence="3" id="KW-1185">Reference proteome</keyword>
<accession>A0A5C4S8U7</accession>
<dbReference type="AlphaFoldDB" id="A0A5C4S8U7"/>
<evidence type="ECO:0000313" key="2">
    <source>
        <dbReference type="EMBL" id="TNJ39866.1"/>
    </source>
</evidence>
<gene>
    <name evidence="2" type="ORF">FGF66_02740</name>
</gene>
<dbReference type="RefSeq" id="WP_139456168.1">
    <property type="nucleotide sequence ID" value="NZ_VDCH01000003.1"/>
</dbReference>
<evidence type="ECO:0000256" key="1">
    <source>
        <dbReference type="SAM" id="Phobius"/>
    </source>
</evidence>
<protein>
    <submittedName>
        <fullName evidence="2">Uncharacterized protein</fullName>
    </submittedName>
</protein>
<dbReference type="EMBL" id="VDCH01000003">
    <property type="protein sequence ID" value="TNJ39866.1"/>
    <property type="molecule type" value="Genomic_DNA"/>
</dbReference>
<keyword evidence="1" id="KW-0812">Transmembrane</keyword>
<name>A0A5C4S8U7_CHLTI</name>
<dbReference type="Pfam" id="PF20664">
    <property type="entry name" value="DUF6814"/>
    <property type="match status" value="1"/>
</dbReference>
<feature type="transmembrane region" description="Helical" evidence="1">
    <location>
        <begin position="40"/>
        <end position="66"/>
    </location>
</feature>
<sequence>MSAIQKILGIVWAALGVGIIPLAIMRAMAEIAKKPSEENWIFWSIVIVVLMPIISFSLITFGVFALKGEYDSVD</sequence>
<comment type="caution">
    <text evidence="2">The sequence shown here is derived from an EMBL/GenBank/DDBJ whole genome shotgun (WGS) entry which is preliminary data.</text>
</comment>
<dbReference type="Proteomes" id="UP000308271">
    <property type="component" value="Unassembled WGS sequence"/>
</dbReference>
<organism evidence="2 3">
    <name type="scientific">Chlorobaculum thiosulfatiphilum</name>
    <name type="common">Chlorobium limicola f.sp. thiosulfatophilum</name>
    <dbReference type="NCBI Taxonomy" id="115852"/>
    <lineage>
        <taxon>Bacteria</taxon>
        <taxon>Pseudomonadati</taxon>
        <taxon>Chlorobiota</taxon>
        <taxon>Chlorobiia</taxon>
        <taxon>Chlorobiales</taxon>
        <taxon>Chlorobiaceae</taxon>
        <taxon>Chlorobaculum</taxon>
    </lineage>
</organism>
<evidence type="ECO:0000313" key="3">
    <source>
        <dbReference type="Proteomes" id="UP000308271"/>
    </source>
</evidence>
<feature type="transmembrane region" description="Helical" evidence="1">
    <location>
        <begin position="7"/>
        <end position="28"/>
    </location>
</feature>
<proteinExistence type="predicted"/>
<dbReference type="OrthoDB" id="679529at2"/>
<reference evidence="2 3" key="1">
    <citation type="submission" date="2019-05" db="EMBL/GenBank/DDBJ databases">
        <title>Draft Whole-Genome sequence of the green sulfur bacterium Chlorobaculum thiosulfatiphilum DSM 249.</title>
        <authorList>
            <person name="Meyer T.E."/>
            <person name="Kyndt J.A."/>
        </authorList>
    </citation>
    <scope>NUCLEOTIDE SEQUENCE [LARGE SCALE GENOMIC DNA]</scope>
    <source>
        <strain evidence="2 3">DSM 249</strain>
    </source>
</reference>
<keyword evidence="1" id="KW-0472">Membrane</keyword>
<keyword evidence="1" id="KW-1133">Transmembrane helix</keyword>